<dbReference type="Proteomes" id="UP000002710">
    <property type="component" value="Chromosome"/>
</dbReference>
<dbReference type="RefSeq" id="WP_011366790.1">
    <property type="nucleotide sequence ID" value="NC_007519.1"/>
</dbReference>
<dbReference type="KEGG" id="dde:Dde_0707"/>
<dbReference type="Pfam" id="PF02634">
    <property type="entry name" value="FdhD-NarQ"/>
    <property type="match status" value="1"/>
</dbReference>
<evidence type="ECO:0000313" key="4">
    <source>
        <dbReference type="Proteomes" id="UP000002710"/>
    </source>
</evidence>
<accession>Q314Y8</accession>
<dbReference type="EMBL" id="CP000112">
    <property type="protein sequence ID" value="ABB37508.1"/>
    <property type="molecule type" value="Genomic_DNA"/>
</dbReference>
<dbReference type="eggNOG" id="COG1526">
    <property type="taxonomic scope" value="Bacteria"/>
</dbReference>
<dbReference type="HOGENOM" id="CLU_056887_4_2_7"/>
<evidence type="ECO:0000256" key="1">
    <source>
        <dbReference type="ARBA" id="ARBA00022490"/>
    </source>
</evidence>
<dbReference type="PANTHER" id="PTHR30592">
    <property type="entry name" value="FORMATE DEHYDROGENASE"/>
    <property type="match status" value="1"/>
</dbReference>
<dbReference type="PIRSF" id="PIRSF015626">
    <property type="entry name" value="FdhD"/>
    <property type="match status" value="1"/>
</dbReference>
<evidence type="ECO:0000256" key="2">
    <source>
        <dbReference type="ARBA" id="ARBA00023150"/>
    </source>
</evidence>
<proteinExistence type="predicted"/>
<protein>
    <submittedName>
        <fullName evidence="3">Formate dehydrogenase subunit FdhD</fullName>
    </submittedName>
</protein>
<evidence type="ECO:0000313" key="3">
    <source>
        <dbReference type="EMBL" id="ABB37508.1"/>
    </source>
</evidence>
<organism evidence="3 4">
    <name type="scientific">Oleidesulfovibrio alaskensis (strain ATCC BAA-1058 / DSM 17464 / G20)</name>
    <name type="common">Desulfovibrio alaskensis</name>
    <dbReference type="NCBI Taxonomy" id="207559"/>
    <lineage>
        <taxon>Bacteria</taxon>
        <taxon>Pseudomonadati</taxon>
        <taxon>Thermodesulfobacteriota</taxon>
        <taxon>Desulfovibrionia</taxon>
        <taxon>Desulfovibrionales</taxon>
        <taxon>Desulfovibrionaceae</taxon>
        <taxon>Oleidesulfovibrio</taxon>
    </lineage>
</organism>
<gene>
    <name evidence="3" type="ordered locus">Dde_0707</name>
</gene>
<keyword evidence="1" id="KW-0963">Cytoplasm</keyword>
<reference evidence="3 4" key="1">
    <citation type="journal article" date="2011" name="J. Bacteriol.">
        <title>Complete genome sequence and updated annotation of Desulfovibrio alaskensis G20.</title>
        <authorList>
            <person name="Hauser L.J."/>
            <person name="Land M.L."/>
            <person name="Brown S.D."/>
            <person name="Larimer F."/>
            <person name="Keller K.L."/>
            <person name="Rapp-Giles B.J."/>
            <person name="Price M.N."/>
            <person name="Lin M."/>
            <person name="Bruce D.C."/>
            <person name="Detter J.C."/>
            <person name="Tapia R."/>
            <person name="Han C.S."/>
            <person name="Goodwin L.A."/>
            <person name="Cheng J.F."/>
            <person name="Pitluck S."/>
            <person name="Copeland A."/>
            <person name="Lucas S."/>
            <person name="Nolan M."/>
            <person name="Lapidus A.L."/>
            <person name="Palumbo A.V."/>
            <person name="Wall J.D."/>
        </authorList>
    </citation>
    <scope>NUCLEOTIDE SEQUENCE [LARGE SCALE GENOMIC DNA]</scope>
    <source>
        <strain evidence="4">ATCC BAA 1058 / DSM 17464 / G20</strain>
    </source>
</reference>
<dbReference type="GO" id="GO:0006777">
    <property type="term" value="P:Mo-molybdopterin cofactor biosynthetic process"/>
    <property type="evidence" value="ECO:0007669"/>
    <property type="project" value="UniProtKB-KW"/>
</dbReference>
<dbReference type="InterPro" id="IPR003786">
    <property type="entry name" value="FdhD"/>
</dbReference>
<dbReference type="SUPFAM" id="SSF53927">
    <property type="entry name" value="Cytidine deaminase-like"/>
    <property type="match status" value="1"/>
</dbReference>
<sequence length="239" mass="25442">MSGTDGGAVPRNVGVRRYSDGSWHMVDDVLSREVPVSVRVDGGERHMLWAWPENLHDLAAGHALLDMGLCGAAVKVQQVEEFSFLVSASGEQRCPADADAGTLDAQSLMTCMGDFMGAAGLWDGTGCFHRAGVLDAASRTVLHRAEDIGRHNCIDRLAGWAARKNVCPSGLVMLVSARVTASLCAKAMRAGFRFIVSRSAVTTASVDMAASAGVTLVGFARDRERRFTVFTDAAARVLD</sequence>
<dbReference type="PANTHER" id="PTHR30592:SF1">
    <property type="entry name" value="SULFUR CARRIER PROTEIN FDHD"/>
    <property type="match status" value="1"/>
</dbReference>
<keyword evidence="4" id="KW-1185">Reference proteome</keyword>
<dbReference type="Gene3D" id="3.40.140.10">
    <property type="entry name" value="Cytidine Deaminase, domain 2"/>
    <property type="match status" value="1"/>
</dbReference>
<dbReference type="InterPro" id="IPR016193">
    <property type="entry name" value="Cytidine_deaminase-like"/>
</dbReference>
<name>Q314Y8_OLEA2</name>
<keyword evidence="2" id="KW-0501">Molybdenum cofactor biosynthesis</keyword>
<dbReference type="STRING" id="207559.Dde_0707"/>
<dbReference type="AlphaFoldDB" id="Q314Y8"/>
<dbReference type="GO" id="GO:0016783">
    <property type="term" value="F:sulfurtransferase activity"/>
    <property type="evidence" value="ECO:0007669"/>
    <property type="project" value="InterPro"/>
</dbReference>
<dbReference type="SMR" id="Q314Y8"/>